<sequence>MTTGDRAAAITGKVVVVTGGARGIGLATATAVHRLGARVAIGDVDEAAAKTAGEAAGFAVAAKLDVTDPESFEAFLAEVESRVGPVDVLVNNAGVMPVGLLADEPDAVTRRVLGINTYGVIVGTKLALRRMLPRRTGHVINVASLAGEAYAPGVATYCASKYAVIGFTDAVRVENRGSGVDFSVVLPSFVNTELTAGTRGIPGFRAAEPAEIAAAIVRLIARPRPVVRVTWQTGLLLGSQKFLPRRVSEAAARVLGGDHLFTDDVDADRRRAYEHRARGI</sequence>
<dbReference type="EMBL" id="JADBEG010000001">
    <property type="protein sequence ID" value="MBE1496132.1"/>
    <property type="molecule type" value="Genomic_DNA"/>
</dbReference>
<dbReference type="InterPro" id="IPR002347">
    <property type="entry name" value="SDR_fam"/>
</dbReference>
<dbReference type="PRINTS" id="PR00080">
    <property type="entry name" value="SDRFAMILY"/>
</dbReference>
<dbReference type="RefSeq" id="WP_086865600.1">
    <property type="nucleotide sequence ID" value="NZ_JADBEG010000001.1"/>
</dbReference>
<dbReference type="PRINTS" id="PR00081">
    <property type="entry name" value="GDHRDH"/>
</dbReference>
<evidence type="ECO:0000313" key="6">
    <source>
        <dbReference type="Proteomes" id="UP000631670"/>
    </source>
</evidence>
<evidence type="ECO:0000256" key="1">
    <source>
        <dbReference type="ARBA" id="ARBA00006484"/>
    </source>
</evidence>
<dbReference type="NCBIfam" id="NF005878">
    <property type="entry name" value="PRK07825.1"/>
    <property type="match status" value="1"/>
</dbReference>
<evidence type="ECO:0000259" key="4">
    <source>
        <dbReference type="SMART" id="SM00822"/>
    </source>
</evidence>
<evidence type="ECO:0000256" key="3">
    <source>
        <dbReference type="RuleBase" id="RU000363"/>
    </source>
</evidence>
<dbReference type="PANTHER" id="PTHR24322">
    <property type="entry name" value="PKSB"/>
    <property type="match status" value="1"/>
</dbReference>
<dbReference type="CDD" id="cd05233">
    <property type="entry name" value="SDR_c"/>
    <property type="match status" value="1"/>
</dbReference>
<protein>
    <submittedName>
        <fullName evidence="5">NAD(P)-dependent dehydrogenase (Short-subunit alcohol dehydrogenase family)</fullName>
    </submittedName>
</protein>
<name>A0ABR9HZL6_9PSEU</name>
<comment type="similarity">
    <text evidence="1 3">Belongs to the short-chain dehydrogenases/reductases (SDR) family.</text>
</comment>
<proteinExistence type="inferred from homology"/>
<reference evidence="5 6" key="1">
    <citation type="submission" date="2020-10" db="EMBL/GenBank/DDBJ databases">
        <title>Sequencing the genomes of 1000 actinobacteria strains.</title>
        <authorList>
            <person name="Klenk H.-P."/>
        </authorList>
    </citation>
    <scope>NUCLEOTIDE SEQUENCE [LARGE SCALE GENOMIC DNA]</scope>
    <source>
        <strain evidence="5 6">DSM 44653</strain>
    </source>
</reference>
<keyword evidence="2" id="KW-0560">Oxidoreductase</keyword>
<evidence type="ECO:0000256" key="2">
    <source>
        <dbReference type="ARBA" id="ARBA00023002"/>
    </source>
</evidence>
<dbReference type="PROSITE" id="PS00061">
    <property type="entry name" value="ADH_SHORT"/>
    <property type="match status" value="1"/>
</dbReference>
<dbReference type="InterPro" id="IPR020904">
    <property type="entry name" value="Sc_DH/Rdtase_CS"/>
</dbReference>
<organism evidence="5 6">
    <name type="scientific">Amycolatopsis lexingtonensis</name>
    <dbReference type="NCBI Taxonomy" id="218822"/>
    <lineage>
        <taxon>Bacteria</taxon>
        <taxon>Bacillati</taxon>
        <taxon>Actinomycetota</taxon>
        <taxon>Actinomycetes</taxon>
        <taxon>Pseudonocardiales</taxon>
        <taxon>Pseudonocardiaceae</taxon>
        <taxon>Amycolatopsis</taxon>
    </lineage>
</organism>
<dbReference type="SMART" id="SM00822">
    <property type="entry name" value="PKS_KR"/>
    <property type="match status" value="1"/>
</dbReference>
<dbReference type="InterPro" id="IPR036291">
    <property type="entry name" value="NAD(P)-bd_dom_sf"/>
</dbReference>
<dbReference type="InterPro" id="IPR057326">
    <property type="entry name" value="KR_dom"/>
</dbReference>
<gene>
    <name evidence="5" type="ORF">H4696_003232</name>
</gene>
<dbReference type="Pfam" id="PF00106">
    <property type="entry name" value="adh_short"/>
    <property type="match status" value="1"/>
</dbReference>
<dbReference type="PANTHER" id="PTHR24322:SF736">
    <property type="entry name" value="RETINOL DEHYDROGENASE 10"/>
    <property type="match status" value="1"/>
</dbReference>
<dbReference type="Proteomes" id="UP000631670">
    <property type="component" value="Unassembled WGS sequence"/>
</dbReference>
<feature type="domain" description="Ketoreductase" evidence="4">
    <location>
        <begin position="13"/>
        <end position="193"/>
    </location>
</feature>
<evidence type="ECO:0000313" key="5">
    <source>
        <dbReference type="EMBL" id="MBE1496132.1"/>
    </source>
</evidence>
<dbReference type="Gene3D" id="3.40.50.720">
    <property type="entry name" value="NAD(P)-binding Rossmann-like Domain"/>
    <property type="match status" value="1"/>
</dbReference>
<comment type="caution">
    <text evidence="5">The sequence shown here is derived from an EMBL/GenBank/DDBJ whole genome shotgun (WGS) entry which is preliminary data.</text>
</comment>
<dbReference type="SUPFAM" id="SSF51735">
    <property type="entry name" value="NAD(P)-binding Rossmann-fold domains"/>
    <property type="match status" value="1"/>
</dbReference>
<keyword evidence="6" id="KW-1185">Reference proteome</keyword>
<accession>A0ABR9HZL6</accession>